<evidence type="ECO:0000313" key="4">
    <source>
        <dbReference type="Proteomes" id="UP000054217"/>
    </source>
</evidence>
<sequence length="186" mass="20849">MPRSLCQICNRSEPKYTCSSCRVTRCSVACYKQHTVDCCPAESSESLDDPPTLRPLTSLKWPYVPDDSTHDDPLKRDDPKPLTLHQYEAIATSPTIRTLLTANPRLRTLLTSIDKLRGPEREGALQRALGIDSRHGGRWKLGNINETQMQGHETDDDTKAFRMLAEAIETAVRGGRSDVLGLDWDD</sequence>
<gene>
    <name evidence="3" type="ORF">M404DRAFT_14058</name>
</gene>
<dbReference type="STRING" id="870435.A0A0C3KIP3"/>
<keyword evidence="1" id="KW-0863">Zinc-finger</keyword>
<reference evidence="3 4" key="1">
    <citation type="submission" date="2014-04" db="EMBL/GenBank/DDBJ databases">
        <authorList>
            <consortium name="DOE Joint Genome Institute"/>
            <person name="Kuo A."/>
            <person name="Kohler A."/>
            <person name="Costa M.D."/>
            <person name="Nagy L.G."/>
            <person name="Floudas D."/>
            <person name="Copeland A."/>
            <person name="Barry K.W."/>
            <person name="Cichocki N."/>
            <person name="Veneault-Fourrey C."/>
            <person name="LaButti K."/>
            <person name="Lindquist E.A."/>
            <person name="Lipzen A."/>
            <person name="Lundell T."/>
            <person name="Morin E."/>
            <person name="Murat C."/>
            <person name="Sun H."/>
            <person name="Tunlid A."/>
            <person name="Henrissat B."/>
            <person name="Grigoriev I.V."/>
            <person name="Hibbett D.S."/>
            <person name="Martin F."/>
            <person name="Nordberg H.P."/>
            <person name="Cantor M.N."/>
            <person name="Hua S.X."/>
        </authorList>
    </citation>
    <scope>NUCLEOTIDE SEQUENCE [LARGE SCALE GENOMIC DNA]</scope>
    <source>
        <strain evidence="3 4">Marx 270</strain>
    </source>
</reference>
<organism evidence="3 4">
    <name type="scientific">Pisolithus tinctorius Marx 270</name>
    <dbReference type="NCBI Taxonomy" id="870435"/>
    <lineage>
        <taxon>Eukaryota</taxon>
        <taxon>Fungi</taxon>
        <taxon>Dikarya</taxon>
        <taxon>Basidiomycota</taxon>
        <taxon>Agaricomycotina</taxon>
        <taxon>Agaricomycetes</taxon>
        <taxon>Agaricomycetidae</taxon>
        <taxon>Boletales</taxon>
        <taxon>Sclerodermatineae</taxon>
        <taxon>Pisolithaceae</taxon>
        <taxon>Pisolithus</taxon>
    </lineage>
</organism>
<dbReference type="InterPro" id="IPR007529">
    <property type="entry name" value="Znf_HIT"/>
</dbReference>
<dbReference type="InParanoid" id="A0A0C3KIP3"/>
<keyword evidence="1" id="KW-0862">Zinc</keyword>
<dbReference type="Gene3D" id="3.30.60.190">
    <property type="match status" value="1"/>
</dbReference>
<dbReference type="OrthoDB" id="18412at2759"/>
<dbReference type="HOGENOM" id="CLU_105540_0_0_1"/>
<dbReference type="SUPFAM" id="SSF144232">
    <property type="entry name" value="HIT/MYND zinc finger-like"/>
    <property type="match status" value="1"/>
</dbReference>
<evidence type="ECO:0000259" key="2">
    <source>
        <dbReference type="PROSITE" id="PS51083"/>
    </source>
</evidence>
<name>A0A0C3KIP3_PISTI</name>
<evidence type="ECO:0000313" key="3">
    <source>
        <dbReference type="EMBL" id="KIO09452.1"/>
    </source>
</evidence>
<reference evidence="4" key="2">
    <citation type="submission" date="2015-01" db="EMBL/GenBank/DDBJ databases">
        <title>Evolutionary Origins and Diversification of the Mycorrhizal Mutualists.</title>
        <authorList>
            <consortium name="DOE Joint Genome Institute"/>
            <consortium name="Mycorrhizal Genomics Consortium"/>
            <person name="Kohler A."/>
            <person name="Kuo A."/>
            <person name="Nagy L.G."/>
            <person name="Floudas D."/>
            <person name="Copeland A."/>
            <person name="Barry K.W."/>
            <person name="Cichocki N."/>
            <person name="Veneault-Fourrey C."/>
            <person name="LaButti K."/>
            <person name="Lindquist E.A."/>
            <person name="Lipzen A."/>
            <person name="Lundell T."/>
            <person name="Morin E."/>
            <person name="Murat C."/>
            <person name="Riley R."/>
            <person name="Ohm R."/>
            <person name="Sun H."/>
            <person name="Tunlid A."/>
            <person name="Henrissat B."/>
            <person name="Grigoriev I.V."/>
            <person name="Hibbett D.S."/>
            <person name="Martin F."/>
        </authorList>
    </citation>
    <scope>NUCLEOTIDE SEQUENCE [LARGE SCALE GENOMIC DNA]</scope>
    <source>
        <strain evidence="4">Marx 270</strain>
    </source>
</reference>
<dbReference type="CDD" id="cd23024">
    <property type="entry name" value="zf-HIT_ZNHIT2-3"/>
    <property type="match status" value="1"/>
</dbReference>
<evidence type="ECO:0000256" key="1">
    <source>
        <dbReference type="PROSITE-ProRule" id="PRU00453"/>
    </source>
</evidence>
<dbReference type="PROSITE" id="PS51083">
    <property type="entry name" value="ZF_HIT"/>
    <property type="match status" value="1"/>
</dbReference>
<keyword evidence="1" id="KW-0479">Metal-binding</keyword>
<accession>A0A0C3KIP3</accession>
<dbReference type="EMBL" id="KN831954">
    <property type="protein sequence ID" value="KIO09452.1"/>
    <property type="molecule type" value="Genomic_DNA"/>
</dbReference>
<protein>
    <recommendedName>
        <fullName evidence="2">HIT-type domain-containing protein</fullName>
    </recommendedName>
</protein>
<dbReference type="AlphaFoldDB" id="A0A0C3KIP3"/>
<dbReference type="Pfam" id="PF04438">
    <property type="entry name" value="zf-HIT"/>
    <property type="match status" value="1"/>
</dbReference>
<dbReference type="GO" id="GO:0008270">
    <property type="term" value="F:zinc ion binding"/>
    <property type="evidence" value="ECO:0007669"/>
    <property type="project" value="UniProtKB-UniRule"/>
</dbReference>
<feature type="domain" description="HIT-type" evidence="2">
    <location>
        <begin position="6"/>
        <end position="39"/>
    </location>
</feature>
<keyword evidence="4" id="KW-1185">Reference proteome</keyword>
<dbReference type="Proteomes" id="UP000054217">
    <property type="component" value="Unassembled WGS sequence"/>
</dbReference>
<proteinExistence type="predicted"/>